<organism evidence="1 2">
    <name type="scientific">Eumeta variegata</name>
    <name type="common">Bagworm moth</name>
    <name type="synonym">Eumeta japonica</name>
    <dbReference type="NCBI Taxonomy" id="151549"/>
    <lineage>
        <taxon>Eukaryota</taxon>
        <taxon>Metazoa</taxon>
        <taxon>Ecdysozoa</taxon>
        <taxon>Arthropoda</taxon>
        <taxon>Hexapoda</taxon>
        <taxon>Insecta</taxon>
        <taxon>Pterygota</taxon>
        <taxon>Neoptera</taxon>
        <taxon>Endopterygota</taxon>
        <taxon>Lepidoptera</taxon>
        <taxon>Glossata</taxon>
        <taxon>Ditrysia</taxon>
        <taxon>Tineoidea</taxon>
        <taxon>Psychidae</taxon>
        <taxon>Oiketicinae</taxon>
        <taxon>Eumeta</taxon>
    </lineage>
</organism>
<dbReference type="Proteomes" id="UP000299102">
    <property type="component" value="Unassembled WGS sequence"/>
</dbReference>
<comment type="caution">
    <text evidence="1">The sequence shown here is derived from an EMBL/GenBank/DDBJ whole genome shotgun (WGS) entry which is preliminary data.</text>
</comment>
<name>A0A4C1ZQJ7_EUMVA</name>
<accession>A0A4C1ZQJ7</accession>
<dbReference type="EMBL" id="BGZK01001961">
    <property type="protein sequence ID" value="GBP88825.1"/>
    <property type="molecule type" value="Genomic_DNA"/>
</dbReference>
<gene>
    <name evidence="1" type="ORF">EVAR_65818_1</name>
</gene>
<sequence>MAKVAPRDRRDEDDHSQRDFLESLLCLSVRDFKRAHNKDAARGVAAARAPALRRRDFKETTNKVKRARVRLIGHEAGAARGGALCPRTGPQRARV</sequence>
<keyword evidence="2" id="KW-1185">Reference proteome</keyword>
<evidence type="ECO:0000313" key="1">
    <source>
        <dbReference type="EMBL" id="GBP88825.1"/>
    </source>
</evidence>
<reference evidence="1 2" key="1">
    <citation type="journal article" date="2019" name="Commun. Biol.">
        <title>The bagworm genome reveals a unique fibroin gene that provides high tensile strength.</title>
        <authorList>
            <person name="Kono N."/>
            <person name="Nakamura H."/>
            <person name="Ohtoshi R."/>
            <person name="Tomita M."/>
            <person name="Numata K."/>
            <person name="Arakawa K."/>
        </authorList>
    </citation>
    <scope>NUCLEOTIDE SEQUENCE [LARGE SCALE GENOMIC DNA]</scope>
</reference>
<protein>
    <submittedName>
        <fullName evidence="1">Uncharacterized protein</fullName>
    </submittedName>
</protein>
<dbReference type="AlphaFoldDB" id="A0A4C1ZQJ7"/>
<evidence type="ECO:0000313" key="2">
    <source>
        <dbReference type="Proteomes" id="UP000299102"/>
    </source>
</evidence>
<proteinExistence type="predicted"/>